<dbReference type="Proteomes" id="UP000199599">
    <property type="component" value="Unassembled WGS sequence"/>
</dbReference>
<dbReference type="STRING" id="1505723.SAMN04487792_1491"/>
<gene>
    <name evidence="2" type="ORF">SAMN04487792_1491</name>
</gene>
<reference evidence="3" key="1">
    <citation type="submission" date="2016-10" db="EMBL/GenBank/DDBJ databases">
        <authorList>
            <person name="Varghese N."/>
            <person name="Submissions S."/>
        </authorList>
    </citation>
    <scope>NUCLEOTIDE SEQUENCE [LARGE SCALE GENOMIC DNA]</scope>
    <source>
        <strain evidence="3">R-53102</strain>
    </source>
</reference>
<feature type="transmembrane region" description="Helical" evidence="1">
    <location>
        <begin position="53"/>
        <end position="74"/>
    </location>
</feature>
<organism evidence="2 3">
    <name type="scientific">Lactobacillus bombicola</name>
    <dbReference type="NCBI Taxonomy" id="1505723"/>
    <lineage>
        <taxon>Bacteria</taxon>
        <taxon>Bacillati</taxon>
        <taxon>Bacillota</taxon>
        <taxon>Bacilli</taxon>
        <taxon>Lactobacillales</taxon>
        <taxon>Lactobacillaceae</taxon>
        <taxon>Lactobacillus</taxon>
    </lineage>
</organism>
<accession>A0A1I1TKU3</accession>
<keyword evidence="1" id="KW-1133">Transmembrane helix</keyword>
<dbReference type="EMBL" id="FOMN01000010">
    <property type="protein sequence ID" value="SFD59137.1"/>
    <property type="molecule type" value="Genomic_DNA"/>
</dbReference>
<proteinExistence type="predicted"/>
<protein>
    <submittedName>
        <fullName evidence="2">Uncharacterized protein</fullName>
    </submittedName>
</protein>
<evidence type="ECO:0000313" key="2">
    <source>
        <dbReference type="EMBL" id="SFD59137.1"/>
    </source>
</evidence>
<keyword evidence="1" id="KW-0812">Transmembrane</keyword>
<keyword evidence="1" id="KW-0472">Membrane</keyword>
<name>A0A1I1TKU3_9LACO</name>
<sequence>MKLIKMKRLTAINGLLTLTSLFMLFFGLCDQVNESNQLVQTDQLIALTNSDNLIIFTAVIALVIFGFAFFAGWLKSSCKTRLLYDRT</sequence>
<evidence type="ECO:0000313" key="3">
    <source>
        <dbReference type="Proteomes" id="UP000199599"/>
    </source>
</evidence>
<evidence type="ECO:0000256" key="1">
    <source>
        <dbReference type="SAM" id="Phobius"/>
    </source>
</evidence>
<dbReference type="AlphaFoldDB" id="A0A1I1TKU3"/>